<feature type="domain" description="CCHC-type" evidence="3">
    <location>
        <begin position="299"/>
        <end position="314"/>
    </location>
</feature>
<evidence type="ECO:0000256" key="1">
    <source>
        <dbReference type="PROSITE-ProRule" id="PRU00047"/>
    </source>
</evidence>
<keyword evidence="5" id="KW-1185">Reference proteome</keyword>
<dbReference type="PANTHER" id="PTHR23095">
    <property type="entry name" value="PARANEOPLASTIC ANTIGEN"/>
    <property type="match status" value="1"/>
</dbReference>
<evidence type="ECO:0000259" key="3">
    <source>
        <dbReference type="PROSITE" id="PS50158"/>
    </source>
</evidence>
<dbReference type="GO" id="GO:0003676">
    <property type="term" value="F:nucleic acid binding"/>
    <property type="evidence" value="ECO:0007669"/>
    <property type="project" value="InterPro"/>
</dbReference>
<dbReference type="InterPro" id="IPR036875">
    <property type="entry name" value="Znf_CCHC_sf"/>
</dbReference>
<name>A0AA88XPW9_PINIB</name>
<dbReference type="Proteomes" id="UP001186944">
    <property type="component" value="Unassembled WGS sequence"/>
</dbReference>
<dbReference type="EMBL" id="VSWD01000012">
    <property type="protein sequence ID" value="KAK3085269.1"/>
    <property type="molecule type" value="Genomic_DNA"/>
</dbReference>
<keyword evidence="1" id="KW-0862">Zinc</keyword>
<protein>
    <recommendedName>
        <fullName evidence="3">CCHC-type domain-containing protein</fullName>
    </recommendedName>
</protein>
<dbReference type="SMART" id="SM00343">
    <property type="entry name" value="ZnF_C2HC"/>
    <property type="match status" value="1"/>
</dbReference>
<dbReference type="InterPro" id="IPR026523">
    <property type="entry name" value="PNMA"/>
</dbReference>
<dbReference type="Pfam" id="PF14893">
    <property type="entry name" value="PNMA"/>
    <property type="match status" value="1"/>
</dbReference>
<dbReference type="InterPro" id="IPR048270">
    <property type="entry name" value="PNMA_C"/>
</dbReference>
<gene>
    <name evidence="4" type="ORF">FSP39_000877</name>
</gene>
<feature type="compositionally biased region" description="Low complexity" evidence="2">
    <location>
        <begin position="269"/>
        <end position="283"/>
    </location>
</feature>
<evidence type="ECO:0000256" key="2">
    <source>
        <dbReference type="SAM" id="MobiDB-lite"/>
    </source>
</evidence>
<dbReference type="Pfam" id="PF00098">
    <property type="entry name" value="zf-CCHC"/>
    <property type="match status" value="1"/>
</dbReference>
<dbReference type="PANTHER" id="PTHR23095:SF17">
    <property type="entry name" value="PARANEOPLASTIC ANTIGEN MA1"/>
    <property type="match status" value="1"/>
</dbReference>
<evidence type="ECO:0000313" key="4">
    <source>
        <dbReference type="EMBL" id="KAK3085269.1"/>
    </source>
</evidence>
<keyword evidence="1" id="KW-0863">Zinc-finger</keyword>
<sequence>MSEELKEQIEALQQKLAAMETKPSQATPSVVYMKSDRKFSKFGGRPVKESDPIVDEWIADMRDYIRSVPSKDSHVGFIMDHLTGNAKTEIRLRPNEQRESGEQILNALEQLYHSKDTITQLQQKFYQRDQQQGETLESYSLALMTMVDQITRRSGKEMPEKDKVLIERFIDGIKDQHLRQELRRISLEKGPMPFLEFRHTMLRWIEDNPSQTEKSVHKTSASEFSELMSVMKKQQELLEKQQEQIDYLTTLTSNRGSRDGNDPRRTSGRSRSFSRYPRYSNRGRGVGRGSSYGGNNMQCYNCGGRGHRASDCPSDDFGGKKSKENEARSQQKSGQSNDRPSR</sequence>
<comment type="caution">
    <text evidence="4">The sequence shown here is derived from an EMBL/GenBank/DDBJ whole genome shotgun (WGS) entry which is preliminary data.</text>
</comment>
<reference evidence="4" key="1">
    <citation type="submission" date="2019-08" db="EMBL/GenBank/DDBJ databases">
        <title>The improved chromosome-level genome for the pearl oyster Pinctada fucata martensii using PacBio sequencing and Hi-C.</title>
        <authorList>
            <person name="Zheng Z."/>
        </authorList>
    </citation>
    <scope>NUCLEOTIDE SEQUENCE</scope>
    <source>
        <strain evidence="4">ZZ-2019</strain>
        <tissue evidence="4">Adductor muscle</tissue>
    </source>
</reference>
<keyword evidence="1" id="KW-0479">Metal-binding</keyword>
<dbReference type="InterPro" id="IPR001878">
    <property type="entry name" value="Znf_CCHC"/>
</dbReference>
<evidence type="ECO:0000313" key="5">
    <source>
        <dbReference type="Proteomes" id="UP001186944"/>
    </source>
</evidence>
<dbReference type="AlphaFoldDB" id="A0AA88XPW9"/>
<dbReference type="SUPFAM" id="SSF57756">
    <property type="entry name" value="Retrovirus zinc finger-like domains"/>
    <property type="match status" value="1"/>
</dbReference>
<accession>A0AA88XPW9</accession>
<feature type="compositionally biased region" description="Basic and acidic residues" evidence="2">
    <location>
        <begin position="256"/>
        <end position="265"/>
    </location>
</feature>
<organism evidence="4 5">
    <name type="scientific">Pinctada imbricata</name>
    <name type="common">Atlantic pearl-oyster</name>
    <name type="synonym">Pinctada martensii</name>
    <dbReference type="NCBI Taxonomy" id="66713"/>
    <lineage>
        <taxon>Eukaryota</taxon>
        <taxon>Metazoa</taxon>
        <taxon>Spiralia</taxon>
        <taxon>Lophotrochozoa</taxon>
        <taxon>Mollusca</taxon>
        <taxon>Bivalvia</taxon>
        <taxon>Autobranchia</taxon>
        <taxon>Pteriomorphia</taxon>
        <taxon>Pterioida</taxon>
        <taxon>Pterioidea</taxon>
        <taxon>Pteriidae</taxon>
        <taxon>Pinctada</taxon>
    </lineage>
</organism>
<dbReference type="GO" id="GO:0008270">
    <property type="term" value="F:zinc ion binding"/>
    <property type="evidence" value="ECO:0007669"/>
    <property type="project" value="UniProtKB-KW"/>
</dbReference>
<feature type="compositionally biased region" description="Polar residues" evidence="2">
    <location>
        <begin position="330"/>
        <end position="342"/>
    </location>
</feature>
<dbReference type="PROSITE" id="PS50158">
    <property type="entry name" value="ZF_CCHC"/>
    <property type="match status" value="1"/>
</dbReference>
<feature type="compositionally biased region" description="Basic and acidic residues" evidence="2">
    <location>
        <begin position="317"/>
        <end position="329"/>
    </location>
</feature>
<dbReference type="Gene3D" id="4.10.60.10">
    <property type="entry name" value="Zinc finger, CCHC-type"/>
    <property type="match status" value="1"/>
</dbReference>
<feature type="region of interest" description="Disordered" evidence="2">
    <location>
        <begin position="249"/>
        <end position="342"/>
    </location>
</feature>
<proteinExistence type="predicted"/>